<evidence type="ECO:0000259" key="2">
    <source>
        <dbReference type="SMART" id="SM01017"/>
    </source>
</evidence>
<feature type="compositionally biased region" description="Polar residues" evidence="1">
    <location>
        <begin position="416"/>
        <end position="434"/>
    </location>
</feature>
<accession>A0A4T0WZM2</accession>
<protein>
    <recommendedName>
        <fullName evidence="2">Arrestin C-terminal-like domain-containing protein</fullName>
    </recommendedName>
</protein>
<dbReference type="GO" id="GO:0005886">
    <property type="term" value="C:plasma membrane"/>
    <property type="evidence" value="ECO:0007669"/>
    <property type="project" value="TreeGrafter"/>
</dbReference>
<evidence type="ECO:0000313" key="4">
    <source>
        <dbReference type="Proteomes" id="UP000307173"/>
    </source>
</evidence>
<dbReference type="PANTHER" id="PTHR11188:SF17">
    <property type="entry name" value="FI21816P1"/>
    <property type="match status" value="1"/>
</dbReference>
<gene>
    <name evidence="3" type="ORF">CANINC_003529</name>
</gene>
<evidence type="ECO:0000256" key="1">
    <source>
        <dbReference type="SAM" id="MobiDB-lite"/>
    </source>
</evidence>
<dbReference type="InterPro" id="IPR050357">
    <property type="entry name" value="Arrestin_domain-protein"/>
</dbReference>
<organism evidence="3 4">
    <name type="scientific">Pichia inconspicua</name>
    <dbReference type="NCBI Taxonomy" id="52247"/>
    <lineage>
        <taxon>Eukaryota</taxon>
        <taxon>Fungi</taxon>
        <taxon>Dikarya</taxon>
        <taxon>Ascomycota</taxon>
        <taxon>Saccharomycotina</taxon>
        <taxon>Pichiomycetes</taxon>
        <taxon>Pichiales</taxon>
        <taxon>Pichiaceae</taxon>
        <taxon>Pichia</taxon>
    </lineage>
</organism>
<dbReference type="InterPro" id="IPR014752">
    <property type="entry name" value="Arrestin-like_C"/>
</dbReference>
<dbReference type="Pfam" id="PF00339">
    <property type="entry name" value="Arrestin_N"/>
    <property type="match status" value="1"/>
</dbReference>
<dbReference type="STRING" id="52247.A0A4T0WZM2"/>
<feature type="compositionally biased region" description="Polar residues" evidence="1">
    <location>
        <begin position="454"/>
        <end position="469"/>
    </location>
</feature>
<feature type="compositionally biased region" description="Polar residues" evidence="1">
    <location>
        <begin position="478"/>
        <end position="492"/>
    </location>
</feature>
<dbReference type="Proteomes" id="UP000307173">
    <property type="component" value="Unassembled WGS sequence"/>
</dbReference>
<dbReference type="GO" id="GO:0030674">
    <property type="term" value="F:protein-macromolecule adaptor activity"/>
    <property type="evidence" value="ECO:0007669"/>
    <property type="project" value="TreeGrafter"/>
</dbReference>
<dbReference type="PANTHER" id="PTHR11188">
    <property type="entry name" value="ARRESTIN DOMAIN CONTAINING PROTEIN"/>
    <property type="match status" value="1"/>
</dbReference>
<evidence type="ECO:0000313" key="3">
    <source>
        <dbReference type="EMBL" id="TID21069.1"/>
    </source>
</evidence>
<dbReference type="Pfam" id="PF02752">
    <property type="entry name" value="Arrestin_C"/>
    <property type="match status" value="1"/>
</dbReference>
<proteinExistence type="predicted"/>
<feature type="region of interest" description="Disordered" evidence="1">
    <location>
        <begin position="403"/>
        <end position="492"/>
    </location>
</feature>
<dbReference type="AlphaFoldDB" id="A0A4T0WZM2"/>
<dbReference type="SMART" id="SM01017">
    <property type="entry name" value="Arrestin_C"/>
    <property type="match status" value="1"/>
</dbReference>
<sequence length="519" mass="57864">MISIRVHSVYKNTLTDLHLSGHVVFALTTVQSLTKVKLSLKGIHQVHFIESFQTKDGKTVGTAPFNNDEEVITVSWPNLLVNKNGSLGHFTDTSSQLFNLLPTEFFDYDNIPIGTTPFPNKPNSVYQLPPGNYALPFTFLFPDNIPDTISTSHSSIKYLFTASIETINNVGNINASKPLKVCKTLPPTNPSIYVSENTWPGKVQYKISVNNQLPSIPSTMNISLIFIPLVKRLLLGKIKAEVYRFIKIHTNRSNSFDENTFKSEKLVYVTSLPALPKQQLPNDSWNLKARIPLGQFVQSMAAKQMSVTYRLILIIDLINPDGHVSQIKTKIPLLFYISPEQLQRNDGYIPETNLVPELFLLPPDDDTPLNVPNPITPPSYIQSRNDILYSPITTPISTPLGSTTNISQLADLPNSRPKSGSKISSLPLRNQSTPDYRKVYDDDLDQIGEPTPIYQESSNSYSLPVTRASSPILRRPTHNNTSQETSPHLTTLSSFPLSGSLSRRVLSLNSNLNRLADVQ</sequence>
<reference evidence="3 4" key="1">
    <citation type="journal article" date="2019" name="Front. Genet.">
        <title>Whole-Genome Sequencing of the Opportunistic Yeast Pathogen Candida inconspicua Uncovers Its Hybrid Origin.</title>
        <authorList>
            <person name="Mixao V."/>
            <person name="Hansen A.P."/>
            <person name="Saus E."/>
            <person name="Boekhout T."/>
            <person name="Lass-Florl C."/>
            <person name="Gabaldon T."/>
        </authorList>
    </citation>
    <scope>NUCLEOTIDE SEQUENCE [LARGE SCALE GENOMIC DNA]</scope>
    <source>
        <strain evidence="3 4">CBS 180</strain>
    </source>
</reference>
<dbReference type="GO" id="GO:0031625">
    <property type="term" value="F:ubiquitin protein ligase binding"/>
    <property type="evidence" value="ECO:0007669"/>
    <property type="project" value="TreeGrafter"/>
</dbReference>
<dbReference type="GO" id="GO:0070086">
    <property type="term" value="P:ubiquitin-dependent endocytosis"/>
    <property type="evidence" value="ECO:0007669"/>
    <property type="project" value="TreeGrafter"/>
</dbReference>
<dbReference type="Gene3D" id="2.60.40.640">
    <property type="match status" value="1"/>
</dbReference>
<feature type="domain" description="Arrestin C-terminal-like" evidence="2">
    <location>
        <begin position="199"/>
        <end position="340"/>
    </location>
</feature>
<name>A0A4T0WZM2_9ASCO</name>
<dbReference type="InterPro" id="IPR011021">
    <property type="entry name" value="Arrestin-like_N"/>
</dbReference>
<dbReference type="GO" id="GO:0005829">
    <property type="term" value="C:cytosol"/>
    <property type="evidence" value="ECO:0007669"/>
    <property type="project" value="TreeGrafter"/>
</dbReference>
<comment type="caution">
    <text evidence="3">The sequence shown here is derived from an EMBL/GenBank/DDBJ whole genome shotgun (WGS) entry which is preliminary data.</text>
</comment>
<dbReference type="InterPro" id="IPR011022">
    <property type="entry name" value="Arrestin_C-like"/>
</dbReference>
<dbReference type="EMBL" id="SELW01000566">
    <property type="protein sequence ID" value="TID21069.1"/>
    <property type="molecule type" value="Genomic_DNA"/>
</dbReference>
<keyword evidence="4" id="KW-1185">Reference proteome</keyword>
<dbReference type="OrthoDB" id="2333384at2759"/>